<dbReference type="SUPFAM" id="SSF50249">
    <property type="entry name" value="Nucleic acid-binding proteins"/>
    <property type="match status" value="1"/>
</dbReference>
<dbReference type="InterPro" id="IPR003717">
    <property type="entry name" value="RecO"/>
</dbReference>
<dbReference type="STRING" id="1618647.UW30_C0005G0028"/>
<gene>
    <name evidence="5" type="ORF">UW30_C0005G0028</name>
</gene>
<dbReference type="GO" id="GO:0006302">
    <property type="term" value="P:double-strand break repair"/>
    <property type="evidence" value="ECO:0007669"/>
    <property type="project" value="TreeGrafter"/>
</dbReference>
<name>A0A0G1K1Q0_9BACT</name>
<dbReference type="NCBIfam" id="TIGR00613">
    <property type="entry name" value="reco"/>
    <property type="match status" value="1"/>
</dbReference>
<dbReference type="InterPro" id="IPR012340">
    <property type="entry name" value="NA-bd_OB-fold"/>
</dbReference>
<dbReference type="Proteomes" id="UP000034736">
    <property type="component" value="Unassembled WGS sequence"/>
</dbReference>
<accession>A0A0G1K1Q0</accession>
<dbReference type="EMBL" id="LCHU01000005">
    <property type="protein sequence ID" value="KKT41714.1"/>
    <property type="molecule type" value="Genomic_DNA"/>
</dbReference>
<dbReference type="AlphaFoldDB" id="A0A0G1K1Q0"/>
<evidence type="ECO:0000313" key="5">
    <source>
        <dbReference type="EMBL" id="KKT41714.1"/>
    </source>
</evidence>
<evidence type="ECO:0000313" key="6">
    <source>
        <dbReference type="Proteomes" id="UP000034736"/>
    </source>
</evidence>
<keyword evidence="2" id="KW-0233">DNA recombination</keyword>
<proteinExistence type="predicted"/>
<sequence>MPSNYYSTEGLIVKKMPFGEADFLVRVLTRDFGKIDILAKGARKSASKLNSHLDILNRVRLNFVKPASTRSSLGGNGDRIPTLTDAEIISRHDDWFSDSQSLSVAGRVLQVLDLIILHQSKDEELFLTAVDFFSKPDPSEENAVKFLRLVFAHEGHGGELPPEQFQNIIKLWPRLR</sequence>
<evidence type="ECO:0000256" key="1">
    <source>
        <dbReference type="ARBA" id="ARBA00022763"/>
    </source>
</evidence>
<protein>
    <submittedName>
        <fullName evidence="5">Repair protein RecO protein</fullName>
    </submittedName>
</protein>
<keyword evidence="3" id="KW-0234">DNA repair</keyword>
<organism evidence="5 6">
    <name type="scientific">Candidatus Giovannonibacteria bacterium GW2011_GWA2_44_13b</name>
    <dbReference type="NCBI Taxonomy" id="1618647"/>
    <lineage>
        <taxon>Bacteria</taxon>
        <taxon>Candidatus Giovannoniibacteriota</taxon>
    </lineage>
</organism>
<comment type="caution">
    <text evidence="5">The sequence shown here is derived from an EMBL/GenBank/DDBJ whole genome shotgun (WGS) entry which is preliminary data.</text>
</comment>
<dbReference type="PANTHER" id="PTHR33991:SF1">
    <property type="entry name" value="DNA REPAIR PROTEIN RECO"/>
    <property type="match status" value="1"/>
</dbReference>
<feature type="domain" description="DNA replication/recombination mediator RecO N-terminal" evidence="4">
    <location>
        <begin position="5"/>
        <end position="64"/>
    </location>
</feature>
<evidence type="ECO:0000256" key="2">
    <source>
        <dbReference type="ARBA" id="ARBA00023172"/>
    </source>
</evidence>
<evidence type="ECO:0000259" key="4">
    <source>
        <dbReference type="Pfam" id="PF11967"/>
    </source>
</evidence>
<dbReference type="InterPro" id="IPR022572">
    <property type="entry name" value="DNA_rep/recomb_RecO_N"/>
</dbReference>
<dbReference type="PANTHER" id="PTHR33991">
    <property type="entry name" value="DNA REPAIR PROTEIN RECO"/>
    <property type="match status" value="1"/>
</dbReference>
<reference evidence="5 6" key="1">
    <citation type="journal article" date="2015" name="Nature">
        <title>rRNA introns, odd ribosomes, and small enigmatic genomes across a large radiation of phyla.</title>
        <authorList>
            <person name="Brown C.T."/>
            <person name="Hug L.A."/>
            <person name="Thomas B.C."/>
            <person name="Sharon I."/>
            <person name="Castelle C.J."/>
            <person name="Singh A."/>
            <person name="Wilkins M.J."/>
            <person name="Williams K.H."/>
            <person name="Banfield J.F."/>
        </authorList>
    </citation>
    <scope>NUCLEOTIDE SEQUENCE [LARGE SCALE GENOMIC DNA]</scope>
</reference>
<dbReference type="GO" id="GO:0006310">
    <property type="term" value="P:DNA recombination"/>
    <property type="evidence" value="ECO:0007669"/>
    <property type="project" value="UniProtKB-KW"/>
</dbReference>
<evidence type="ECO:0000256" key="3">
    <source>
        <dbReference type="ARBA" id="ARBA00023204"/>
    </source>
</evidence>
<dbReference type="Gene3D" id="2.40.50.140">
    <property type="entry name" value="Nucleic acid-binding proteins"/>
    <property type="match status" value="1"/>
</dbReference>
<dbReference type="Pfam" id="PF11967">
    <property type="entry name" value="RecO_N"/>
    <property type="match status" value="1"/>
</dbReference>
<dbReference type="GO" id="GO:0043590">
    <property type="term" value="C:bacterial nucleoid"/>
    <property type="evidence" value="ECO:0007669"/>
    <property type="project" value="TreeGrafter"/>
</dbReference>
<keyword evidence="1" id="KW-0227">DNA damage</keyword>